<dbReference type="OrthoDB" id="2367307at2759"/>
<sequence length="197" mass="23829">MSDDKTDEGYNEFIKEYGLRENWYNENWDEWNDWDDLFCMIKTYWKTKTIRRWREKILKQFVYNLPAVRNPTALFDVFIQSDTFYLPQILSLIELHDTIHLLWKIGTIDEDEIKVGDNADEIDKFRYGLLHQGENSITEYYSKLIRCNNTVNLCKDHLEEKFFIGLSPKYMPILFDFNPIPPHDEFIKILIQRQNNV</sequence>
<evidence type="ECO:0000313" key="1">
    <source>
        <dbReference type="EMBL" id="RHZ47637.1"/>
    </source>
</evidence>
<dbReference type="EMBL" id="PQFF01000485">
    <property type="protein sequence ID" value="RHZ47637.1"/>
    <property type="molecule type" value="Genomic_DNA"/>
</dbReference>
<gene>
    <name evidence="1" type="ORF">Glove_575g28</name>
</gene>
<dbReference type="Proteomes" id="UP000266861">
    <property type="component" value="Unassembled WGS sequence"/>
</dbReference>
<protein>
    <submittedName>
        <fullName evidence="1">Uncharacterized protein</fullName>
    </submittedName>
</protein>
<dbReference type="AlphaFoldDB" id="A0A397GAZ1"/>
<accession>A0A397GAZ1</accession>
<reference evidence="1 2" key="1">
    <citation type="submission" date="2018-08" db="EMBL/GenBank/DDBJ databases">
        <title>Genome and evolution of the arbuscular mycorrhizal fungus Diversispora epigaea (formerly Glomus versiforme) and its bacterial endosymbionts.</title>
        <authorList>
            <person name="Sun X."/>
            <person name="Fei Z."/>
            <person name="Harrison M."/>
        </authorList>
    </citation>
    <scope>NUCLEOTIDE SEQUENCE [LARGE SCALE GENOMIC DNA]</scope>
    <source>
        <strain evidence="1 2">IT104</strain>
    </source>
</reference>
<proteinExistence type="predicted"/>
<keyword evidence="2" id="KW-1185">Reference proteome</keyword>
<comment type="caution">
    <text evidence="1">The sequence shown here is derived from an EMBL/GenBank/DDBJ whole genome shotgun (WGS) entry which is preliminary data.</text>
</comment>
<organism evidence="1 2">
    <name type="scientific">Diversispora epigaea</name>
    <dbReference type="NCBI Taxonomy" id="1348612"/>
    <lineage>
        <taxon>Eukaryota</taxon>
        <taxon>Fungi</taxon>
        <taxon>Fungi incertae sedis</taxon>
        <taxon>Mucoromycota</taxon>
        <taxon>Glomeromycotina</taxon>
        <taxon>Glomeromycetes</taxon>
        <taxon>Diversisporales</taxon>
        <taxon>Diversisporaceae</taxon>
        <taxon>Diversispora</taxon>
    </lineage>
</organism>
<evidence type="ECO:0000313" key="2">
    <source>
        <dbReference type="Proteomes" id="UP000266861"/>
    </source>
</evidence>
<name>A0A397GAZ1_9GLOM</name>